<sequence length="399" mass="43584">MSTSAVSNLSTSVATSTWTAVSPTAKQSWHASIDLAARRTVLLHILMLLKSKYGRVDSKISYIGRRAELALYSQAFSAWEYRNPQTLSRRLHSLVIKLHLNNLAAVEDAAFADLQTQLFAGEVASRKRKCSAVGDKTPTGKRARFDLVVPATTNAQSSSSLFFDGNCDLLQHVCSFLSAPDVMRCATTCSQASSQLPTFVTSIEVTTMALLKLSVANRASFFKRFDNLESFSLTGRTHAEQFNFQDEQTLVSRNVLVRSLLQALGNAEIPKLSVFSLNFCYSMGLKDQITRQVANVLAGPSSRFPRLHTLSLVGNCISDDGIMDLYDAIALPRDDTTGTSRLALLDMSQNFIGERGHVQMQELVTQFASHGATLVVNVQNNLLTATAPVSSNISAPSFE</sequence>
<evidence type="ECO:0000313" key="2">
    <source>
        <dbReference type="EMBL" id="RLN67607.1"/>
    </source>
</evidence>
<proteinExistence type="predicted"/>
<evidence type="ECO:0000313" key="4">
    <source>
        <dbReference type="Proteomes" id="UP000284657"/>
    </source>
</evidence>
<evidence type="ECO:0000313" key="3">
    <source>
        <dbReference type="Proteomes" id="UP000277300"/>
    </source>
</evidence>
<dbReference type="OrthoDB" id="164567at2759"/>
<name>A0A3F2S1G4_9STRA</name>
<protein>
    <submittedName>
        <fullName evidence="2">Uncharacterized protein</fullName>
    </submittedName>
</protein>
<accession>A0A3F2S1G4</accession>
<dbReference type="InterPro" id="IPR032675">
    <property type="entry name" value="LRR_dom_sf"/>
</dbReference>
<dbReference type="EMBL" id="MBAD02002443">
    <property type="protein sequence ID" value="RLN47485.1"/>
    <property type="molecule type" value="Genomic_DNA"/>
</dbReference>
<dbReference type="CDD" id="cd09917">
    <property type="entry name" value="F-box_SF"/>
    <property type="match status" value="1"/>
</dbReference>
<dbReference type="SUPFAM" id="SSF52047">
    <property type="entry name" value="RNI-like"/>
    <property type="match status" value="1"/>
</dbReference>
<dbReference type="Proteomes" id="UP000284657">
    <property type="component" value="Unassembled WGS sequence"/>
</dbReference>
<dbReference type="Proteomes" id="UP000277300">
    <property type="component" value="Unassembled WGS sequence"/>
</dbReference>
<dbReference type="AlphaFoldDB" id="A0A3F2S1G4"/>
<comment type="caution">
    <text evidence="2">The sequence shown here is derived from an EMBL/GenBank/DDBJ whole genome shotgun (WGS) entry which is preliminary data.</text>
</comment>
<dbReference type="EMBL" id="MBDO02000021">
    <property type="protein sequence ID" value="RLN67607.1"/>
    <property type="molecule type" value="Genomic_DNA"/>
</dbReference>
<dbReference type="Gene3D" id="3.80.10.10">
    <property type="entry name" value="Ribonuclease Inhibitor"/>
    <property type="match status" value="1"/>
</dbReference>
<reference evidence="3 4" key="1">
    <citation type="submission" date="2018-07" db="EMBL/GenBank/DDBJ databases">
        <title>Genome sequencing of oomycete isolates from Chile give support for New Zealand origin for Phytophthora kernoviae and make available the first Nothophytophthora sp. genome.</title>
        <authorList>
            <person name="Studholme D.J."/>
            <person name="Sanfuentes E."/>
            <person name="Panda P."/>
            <person name="Hill R."/>
            <person name="Sambles C."/>
            <person name="Grant M."/>
            <person name="Williams N.M."/>
            <person name="Mcdougal R.L."/>
        </authorList>
    </citation>
    <scope>NUCLEOTIDE SEQUENCE [LARGE SCALE GENOMIC DNA]</scope>
    <source>
        <strain evidence="2">Chile6</strain>
        <strain evidence="1">Chile7</strain>
    </source>
</reference>
<evidence type="ECO:0000313" key="1">
    <source>
        <dbReference type="EMBL" id="RLN47485.1"/>
    </source>
</evidence>
<gene>
    <name evidence="1" type="ORF">BBJ29_000591</name>
    <name evidence="2" type="ORF">BBP00_00001522</name>
</gene>
<organism evidence="2 3">
    <name type="scientific">Phytophthora kernoviae</name>
    <dbReference type="NCBI Taxonomy" id="325452"/>
    <lineage>
        <taxon>Eukaryota</taxon>
        <taxon>Sar</taxon>
        <taxon>Stramenopiles</taxon>
        <taxon>Oomycota</taxon>
        <taxon>Peronosporomycetes</taxon>
        <taxon>Peronosporales</taxon>
        <taxon>Peronosporaceae</taxon>
        <taxon>Phytophthora</taxon>
    </lineage>
</organism>